<dbReference type="Pfam" id="PF03167">
    <property type="entry name" value="UDG"/>
    <property type="match status" value="1"/>
</dbReference>
<organism evidence="13 14">
    <name type="scientific">Fulvivirga kasyanovii</name>
    <dbReference type="NCBI Taxonomy" id="396812"/>
    <lineage>
        <taxon>Bacteria</taxon>
        <taxon>Pseudomonadati</taxon>
        <taxon>Bacteroidota</taxon>
        <taxon>Cytophagia</taxon>
        <taxon>Cytophagales</taxon>
        <taxon>Fulvivirgaceae</taxon>
        <taxon>Fulvivirga</taxon>
    </lineage>
</organism>
<keyword evidence="8 9" id="KW-0234">DNA repair</keyword>
<evidence type="ECO:0000256" key="4">
    <source>
        <dbReference type="ARBA" id="ARBA00012030"/>
    </source>
</evidence>
<proteinExistence type="inferred from homology"/>
<dbReference type="SMART" id="SM00986">
    <property type="entry name" value="UDG"/>
    <property type="match status" value="1"/>
</dbReference>
<dbReference type="HAMAP" id="MF_00148">
    <property type="entry name" value="UDG"/>
    <property type="match status" value="1"/>
</dbReference>
<evidence type="ECO:0000256" key="1">
    <source>
        <dbReference type="ARBA" id="ARBA00001400"/>
    </source>
</evidence>
<comment type="catalytic activity">
    <reaction evidence="1 9 11">
        <text>Hydrolyzes single-stranded DNA or mismatched double-stranded DNA and polynucleotides, releasing free uracil.</text>
        <dbReference type="EC" id="3.2.2.27"/>
    </reaction>
</comment>
<gene>
    <name evidence="9" type="primary">ung</name>
    <name evidence="13" type="ORF">E1163_28430</name>
</gene>
<dbReference type="NCBIfam" id="NF003592">
    <property type="entry name" value="PRK05254.1-5"/>
    <property type="match status" value="1"/>
</dbReference>
<dbReference type="EC" id="3.2.2.27" evidence="4 9"/>
<feature type="domain" description="Uracil-DNA glycosylase-like" evidence="12">
    <location>
        <begin position="49"/>
        <end position="210"/>
    </location>
</feature>
<sequence>MDVKIAPSWKEHLENEFNKPYFHNLVNFVKNEYKTYTVYPPGKEIFNAFGHCDFDAVKVVIIGQDPYHGPGQANGLCFSVSDGIRKPPSLLNIFKEIKNDLGKEIPESGNLERWADQGVLLLNATLTVRANTAGSHQNKGWEDFTDAVIKKLSDEKEGLVFLLWGAYAQKKGAVIDEHKHYVLKCAHPSPFAADRGFFGCKHFSKTNEYLKKTGKTEIDW</sequence>
<dbReference type="NCBIfam" id="NF003588">
    <property type="entry name" value="PRK05254.1-1"/>
    <property type="match status" value="1"/>
</dbReference>
<evidence type="ECO:0000256" key="3">
    <source>
        <dbReference type="ARBA" id="ARBA00008184"/>
    </source>
</evidence>
<evidence type="ECO:0000256" key="6">
    <source>
        <dbReference type="ARBA" id="ARBA00022763"/>
    </source>
</evidence>
<dbReference type="SUPFAM" id="SSF52141">
    <property type="entry name" value="Uracil-DNA glycosylase-like"/>
    <property type="match status" value="1"/>
</dbReference>
<comment type="similarity">
    <text evidence="3 9 11">Belongs to the uracil-DNA glycosylase (UDG) superfamily. UNG family.</text>
</comment>
<keyword evidence="13" id="KW-0326">Glycosidase</keyword>
<comment type="function">
    <text evidence="2 9 11">Excises uracil residues from the DNA which can arise as a result of misincorporation of dUMP residues by DNA polymerase or due to deamination of cytosine.</text>
</comment>
<dbReference type="NCBIfam" id="NF003589">
    <property type="entry name" value="PRK05254.1-2"/>
    <property type="match status" value="1"/>
</dbReference>
<keyword evidence="6 9" id="KW-0227">DNA damage</keyword>
<evidence type="ECO:0000259" key="12">
    <source>
        <dbReference type="SMART" id="SM00986"/>
    </source>
</evidence>
<evidence type="ECO:0000256" key="9">
    <source>
        <dbReference type="HAMAP-Rule" id="MF_00148"/>
    </source>
</evidence>
<comment type="subcellular location">
    <subcellularLocation>
        <location evidence="9">Cytoplasm</location>
    </subcellularLocation>
</comment>
<evidence type="ECO:0000256" key="8">
    <source>
        <dbReference type="ARBA" id="ARBA00023204"/>
    </source>
</evidence>
<dbReference type="InterPro" id="IPR036895">
    <property type="entry name" value="Uracil-DNA_glycosylase-like_sf"/>
</dbReference>
<dbReference type="Gene3D" id="3.40.470.10">
    <property type="entry name" value="Uracil-DNA glycosylase-like domain"/>
    <property type="match status" value="1"/>
</dbReference>
<evidence type="ECO:0000313" key="13">
    <source>
        <dbReference type="EMBL" id="MTI28921.1"/>
    </source>
</evidence>
<keyword evidence="9" id="KW-0963">Cytoplasm</keyword>
<evidence type="ECO:0000256" key="10">
    <source>
        <dbReference type="PROSITE-ProRule" id="PRU10072"/>
    </source>
</evidence>
<comment type="caution">
    <text evidence="13">The sequence shown here is derived from an EMBL/GenBank/DDBJ whole genome shotgun (WGS) entry which is preliminary data.</text>
</comment>
<protein>
    <recommendedName>
        <fullName evidence="5 9">Uracil-DNA glycosylase</fullName>
        <shortName evidence="9">UDG</shortName>
        <ecNumber evidence="4 9">3.2.2.27</ecNumber>
    </recommendedName>
</protein>
<dbReference type="EMBL" id="SMLW01000675">
    <property type="protein sequence ID" value="MTI28921.1"/>
    <property type="molecule type" value="Genomic_DNA"/>
</dbReference>
<dbReference type="PANTHER" id="PTHR11264">
    <property type="entry name" value="URACIL-DNA GLYCOSYLASE"/>
    <property type="match status" value="1"/>
</dbReference>
<feature type="active site" description="Proton acceptor" evidence="9 10">
    <location>
        <position position="65"/>
    </location>
</feature>
<dbReference type="InterPro" id="IPR002043">
    <property type="entry name" value="UDG_fam1"/>
</dbReference>
<dbReference type="InterPro" id="IPR018085">
    <property type="entry name" value="Ura-DNA_Glyclase_AS"/>
</dbReference>
<dbReference type="PANTHER" id="PTHR11264:SF0">
    <property type="entry name" value="URACIL-DNA GLYCOSYLASE"/>
    <property type="match status" value="1"/>
</dbReference>
<dbReference type="RefSeq" id="WP_155176914.1">
    <property type="nucleotide sequence ID" value="NZ_BAAAFL010000008.1"/>
</dbReference>
<dbReference type="PROSITE" id="PS00130">
    <property type="entry name" value="U_DNA_GLYCOSYLASE"/>
    <property type="match status" value="1"/>
</dbReference>
<keyword evidence="7 9" id="KW-0378">Hydrolase</keyword>
<keyword evidence="14" id="KW-1185">Reference proteome</keyword>
<dbReference type="NCBIfam" id="TIGR00628">
    <property type="entry name" value="ung"/>
    <property type="match status" value="1"/>
</dbReference>
<dbReference type="SMART" id="SM00987">
    <property type="entry name" value="UreE_C"/>
    <property type="match status" value="1"/>
</dbReference>
<name>A0ABW9RY05_9BACT</name>
<evidence type="ECO:0000256" key="2">
    <source>
        <dbReference type="ARBA" id="ARBA00002631"/>
    </source>
</evidence>
<dbReference type="Proteomes" id="UP000798808">
    <property type="component" value="Unassembled WGS sequence"/>
</dbReference>
<evidence type="ECO:0000256" key="7">
    <source>
        <dbReference type="ARBA" id="ARBA00022801"/>
    </source>
</evidence>
<dbReference type="CDD" id="cd10027">
    <property type="entry name" value="UDG-F1-like"/>
    <property type="match status" value="1"/>
</dbReference>
<reference evidence="13 14" key="1">
    <citation type="submission" date="2019-02" db="EMBL/GenBank/DDBJ databases">
        <authorList>
            <person name="Goldberg S.R."/>
            <person name="Haltli B.A."/>
            <person name="Correa H."/>
            <person name="Russell K.G."/>
        </authorList>
    </citation>
    <scope>NUCLEOTIDE SEQUENCE [LARGE SCALE GENOMIC DNA]</scope>
    <source>
        <strain evidence="13 14">JCM 16186</strain>
    </source>
</reference>
<dbReference type="NCBIfam" id="NF003591">
    <property type="entry name" value="PRK05254.1-4"/>
    <property type="match status" value="1"/>
</dbReference>
<dbReference type="InterPro" id="IPR005122">
    <property type="entry name" value="Uracil-DNA_glycosylase-like"/>
</dbReference>
<evidence type="ECO:0000313" key="14">
    <source>
        <dbReference type="Proteomes" id="UP000798808"/>
    </source>
</evidence>
<dbReference type="GO" id="GO:0004844">
    <property type="term" value="F:uracil DNA N-glycosylase activity"/>
    <property type="evidence" value="ECO:0007669"/>
    <property type="project" value="UniProtKB-EC"/>
</dbReference>
<evidence type="ECO:0000256" key="11">
    <source>
        <dbReference type="RuleBase" id="RU003780"/>
    </source>
</evidence>
<evidence type="ECO:0000256" key="5">
    <source>
        <dbReference type="ARBA" id="ARBA00018429"/>
    </source>
</evidence>
<accession>A0ABW9RY05</accession>